<comment type="caution">
    <text evidence="1">The sequence shown here is derived from an EMBL/GenBank/DDBJ whole genome shotgun (WGS) entry which is preliminary data.</text>
</comment>
<sequence length="97" mass="11341">MNCSRRKTDHRHYHELVMTCSNRSLVSEMLTEVMHIQKTTTKQVFYFNPFIGMVLFYLCEPAIPSFRVDRNQATQSFCLSPVSPTNQVFETDLGYIL</sequence>
<evidence type="ECO:0000313" key="1">
    <source>
        <dbReference type="EMBL" id="PWY64785.1"/>
    </source>
</evidence>
<reference evidence="1 2" key="1">
    <citation type="submission" date="2016-12" db="EMBL/GenBank/DDBJ databases">
        <title>The genomes of Aspergillus section Nigri reveals drivers in fungal speciation.</title>
        <authorList>
            <consortium name="DOE Joint Genome Institute"/>
            <person name="Vesth T.C."/>
            <person name="Nybo J."/>
            <person name="Theobald S."/>
            <person name="Brandl J."/>
            <person name="Frisvad J.C."/>
            <person name="Nielsen K.F."/>
            <person name="Lyhne E.K."/>
            <person name="Kogle M.E."/>
            <person name="Kuo A."/>
            <person name="Riley R."/>
            <person name="Clum A."/>
            <person name="Nolan M."/>
            <person name="Lipzen A."/>
            <person name="Salamov A."/>
            <person name="Henrissat B."/>
            <person name="Wiebenga A."/>
            <person name="De Vries R.P."/>
            <person name="Grigoriev I.V."/>
            <person name="Mortensen U.H."/>
            <person name="Andersen M.R."/>
            <person name="Baker S.E."/>
        </authorList>
    </citation>
    <scope>NUCLEOTIDE SEQUENCE [LARGE SCALE GENOMIC DNA]</scope>
    <source>
        <strain evidence="1 2">CBS 115572</strain>
    </source>
</reference>
<name>A0A317UT41_9EURO</name>
<dbReference type="GeneID" id="37109281"/>
<dbReference type="AlphaFoldDB" id="A0A317UT41"/>
<gene>
    <name evidence="1" type="ORF">BO94DRAFT_356928</name>
</gene>
<keyword evidence="2" id="KW-1185">Reference proteome</keyword>
<dbReference type="Proteomes" id="UP000246702">
    <property type="component" value="Unassembled WGS sequence"/>
</dbReference>
<accession>A0A317UT41</accession>
<protein>
    <submittedName>
        <fullName evidence="1">Uncharacterized protein</fullName>
    </submittedName>
</protein>
<dbReference type="EMBL" id="MSFK01000066">
    <property type="protein sequence ID" value="PWY64785.1"/>
    <property type="molecule type" value="Genomic_DNA"/>
</dbReference>
<proteinExistence type="predicted"/>
<evidence type="ECO:0000313" key="2">
    <source>
        <dbReference type="Proteomes" id="UP000246702"/>
    </source>
</evidence>
<dbReference type="RefSeq" id="XP_025461331.1">
    <property type="nucleotide sequence ID" value="XM_025607138.1"/>
</dbReference>
<organism evidence="1 2">
    <name type="scientific">Aspergillus sclerotioniger CBS 115572</name>
    <dbReference type="NCBI Taxonomy" id="1450535"/>
    <lineage>
        <taxon>Eukaryota</taxon>
        <taxon>Fungi</taxon>
        <taxon>Dikarya</taxon>
        <taxon>Ascomycota</taxon>
        <taxon>Pezizomycotina</taxon>
        <taxon>Eurotiomycetes</taxon>
        <taxon>Eurotiomycetidae</taxon>
        <taxon>Eurotiales</taxon>
        <taxon>Aspergillaceae</taxon>
        <taxon>Aspergillus</taxon>
        <taxon>Aspergillus subgen. Circumdati</taxon>
    </lineage>
</organism>